<dbReference type="Proteomes" id="UP001230188">
    <property type="component" value="Unassembled WGS sequence"/>
</dbReference>
<name>A0AAD7U718_9STRA</name>
<dbReference type="PROSITE" id="PS50191">
    <property type="entry name" value="CRAL_TRIO"/>
    <property type="match status" value="1"/>
</dbReference>
<dbReference type="Pfam" id="PF00650">
    <property type="entry name" value="CRAL_TRIO"/>
    <property type="match status" value="1"/>
</dbReference>
<proteinExistence type="predicted"/>
<gene>
    <name evidence="2" type="ORF">CTAYLR_010489</name>
</gene>
<dbReference type="EMBL" id="JAQMWT010000561">
    <property type="protein sequence ID" value="KAJ8599481.1"/>
    <property type="molecule type" value="Genomic_DNA"/>
</dbReference>
<evidence type="ECO:0000313" key="3">
    <source>
        <dbReference type="Proteomes" id="UP001230188"/>
    </source>
</evidence>
<evidence type="ECO:0000259" key="1">
    <source>
        <dbReference type="PROSITE" id="PS50191"/>
    </source>
</evidence>
<accession>A0AAD7U718</accession>
<organism evidence="2 3">
    <name type="scientific">Chrysophaeum taylorii</name>
    <dbReference type="NCBI Taxonomy" id="2483200"/>
    <lineage>
        <taxon>Eukaryota</taxon>
        <taxon>Sar</taxon>
        <taxon>Stramenopiles</taxon>
        <taxon>Ochrophyta</taxon>
        <taxon>Pelagophyceae</taxon>
        <taxon>Pelagomonadales</taxon>
        <taxon>Pelagomonadaceae</taxon>
        <taxon>Chrysophaeum</taxon>
    </lineage>
</organism>
<dbReference type="Gene3D" id="3.40.525.10">
    <property type="entry name" value="CRAL-TRIO lipid binding domain"/>
    <property type="match status" value="1"/>
</dbReference>
<evidence type="ECO:0000313" key="2">
    <source>
        <dbReference type="EMBL" id="KAJ8599481.1"/>
    </source>
</evidence>
<reference evidence="2" key="1">
    <citation type="submission" date="2023-01" db="EMBL/GenBank/DDBJ databases">
        <title>Metagenome sequencing of chrysophaentin producing Chrysophaeum taylorii.</title>
        <authorList>
            <person name="Davison J."/>
            <person name="Bewley C."/>
        </authorList>
    </citation>
    <scope>NUCLEOTIDE SEQUENCE</scope>
    <source>
        <strain evidence="2">NIES-1699</strain>
    </source>
</reference>
<protein>
    <recommendedName>
        <fullName evidence="1">CRAL-TRIO domain-containing protein</fullName>
    </recommendedName>
</protein>
<sequence length="250" mass="27537">MSLDALLAAQDSADGLVFVEQKVAELAIEPREFALAALDPCLREARRAAAKSVPAETLERFAAVYTNPEAAVNAVRNHVKWLCEPREPAATTALWVGGRSMDGDAVIVLESEEWHPWEFGDTNAECSKAWCDAAAHCFDVACRVADAPLGSGKFVILVRMSDRRSLLRPVALRCVYAVVGLLDHYPGRLARAYLLGAPPLFATAWAVIRHWLDQDTLDRTVFVPPDDVQATIRAFPLGKPPRDFFKDPEK</sequence>
<keyword evidence="3" id="KW-1185">Reference proteome</keyword>
<dbReference type="SUPFAM" id="SSF52087">
    <property type="entry name" value="CRAL/TRIO domain"/>
    <property type="match status" value="1"/>
</dbReference>
<comment type="caution">
    <text evidence="2">The sequence shown here is derived from an EMBL/GenBank/DDBJ whole genome shotgun (WGS) entry which is preliminary data.</text>
</comment>
<dbReference type="CDD" id="cd00170">
    <property type="entry name" value="SEC14"/>
    <property type="match status" value="1"/>
</dbReference>
<feature type="domain" description="CRAL-TRIO" evidence="1">
    <location>
        <begin position="172"/>
        <end position="250"/>
    </location>
</feature>
<dbReference type="InterPro" id="IPR001251">
    <property type="entry name" value="CRAL-TRIO_dom"/>
</dbReference>
<dbReference type="InterPro" id="IPR036865">
    <property type="entry name" value="CRAL-TRIO_dom_sf"/>
</dbReference>
<dbReference type="AlphaFoldDB" id="A0AAD7U718"/>